<dbReference type="InterPro" id="IPR020084">
    <property type="entry name" value="NUDIX_hydrolase_CS"/>
</dbReference>
<organism evidence="5 6">
    <name type="scientific">Methylocapsa palsarum</name>
    <dbReference type="NCBI Taxonomy" id="1612308"/>
    <lineage>
        <taxon>Bacteria</taxon>
        <taxon>Pseudomonadati</taxon>
        <taxon>Pseudomonadota</taxon>
        <taxon>Alphaproteobacteria</taxon>
        <taxon>Hyphomicrobiales</taxon>
        <taxon>Beijerinckiaceae</taxon>
        <taxon>Methylocapsa</taxon>
    </lineage>
</organism>
<dbReference type="OrthoDB" id="9761969at2"/>
<sequence>MTVNEAAAPDLEAPWNSERRGSEGESSERTYPPRPFLAVSIAVFREGRVLLAARTRPPFKGLFSLPGGLVETGESLADAAVRELFEEVRVKAAIASFNRHVESIEWDASGKVLRHYVIASFVGEWLSGEGVPGPEASEIIWADPSRLGLLNCTPQTEAVVGSAQLLLRGQRQVL</sequence>
<dbReference type="STRING" id="1612308.SAMN05444581_108126"/>
<feature type="compositionally biased region" description="Basic and acidic residues" evidence="3">
    <location>
        <begin position="17"/>
        <end position="28"/>
    </location>
</feature>
<dbReference type="Gene3D" id="3.90.79.10">
    <property type="entry name" value="Nucleoside Triphosphate Pyrophosphohydrolase"/>
    <property type="match status" value="1"/>
</dbReference>
<evidence type="ECO:0000256" key="2">
    <source>
        <dbReference type="ARBA" id="ARBA00022801"/>
    </source>
</evidence>
<dbReference type="CDD" id="cd04673">
    <property type="entry name" value="NUDIX_ADPRase"/>
    <property type="match status" value="1"/>
</dbReference>
<reference evidence="5 6" key="1">
    <citation type="submission" date="2016-10" db="EMBL/GenBank/DDBJ databases">
        <authorList>
            <person name="de Groot N.N."/>
        </authorList>
    </citation>
    <scope>NUCLEOTIDE SEQUENCE [LARGE SCALE GENOMIC DNA]</scope>
    <source>
        <strain evidence="5 6">NE2</strain>
    </source>
</reference>
<evidence type="ECO:0000256" key="3">
    <source>
        <dbReference type="SAM" id="MobiDB-lite"/>
    </source>
</evidence>
<evidence type="ECO:0000313" key="6">
    <source>
        <dbReference type="Proteomes" id="UP000198755"/>
    </source>
</evidence>
<dbReference type="PANTHER" id="PTHR43736">
    <property type="entry name" value="ADP-RIBOSE PYROPHOSPHATASE"/>
    <property type="match status" value="1"/>
</dbReference>
<keyword evidence="6" id="KW-1185">Reference proteome</keyword>
<dbReference type="InterPro" id="IPR015797">
    <property type="entry name" value="NUDIX_hydrolase-like_dom_sf"/>
</dbReference>
<feature type="domain" description="Nudix hydrolase" evidence="4">
    <location>
        <begin position="34"/>
        <end position="165"/>
    </location>
</feature>
<dbReference type="PROSITE" id="PS00893">
    <property type="entry name" value="NUDIX_BOX"/>
    <property type="match status" value="1"/>
</dbReference>
<protein>
    <submittedName>
        <fullName evidence="5">ADP-ribose pyrophosphatase YjhB, NUDIX family</fullName>
    </submittedName>
</protein>
<dbReference type="Pfam" id="PF00293">
    <property type="entry name" value="NUDIX"/>
    <property type="match status" value="1"/>
</dbReference>
<feature type="region of interest" description="Disordered" evidence="3">
    <location>
        <begin position="1"/>
        <end position="31"/>
    </location>
</feature>
<evidence type="ECO:0000259" key="4">
    <source>
        <dbReference type="PROSITE" id="PS51462"/>
    </source>
</evidence>
<keyword evidence="2" id="KW-0378">Hydrolase</keyword>
<dbReference type="EMBL" id="FOSN01000008">
    <property type="protein sequence ID" value="SFK46607.1"/>
    <property type="molecule type" value="Genomic_DNA"/>
</dbReference>
<name>A0A1I3ZRK7_9HYPH</name>
<gene>
    <name evidence="5" type="ORF">SAMN05444581_108126</name>
</gene>
<dbReference type="PROSITE" id="PS51462">
    <property type="entry name" value="NUDIX"/>
    <property type="match status" value="1"/>
</dbReference>
<proteinExistence type="predicted"/>
<comment type="cofactor">
    <cofactor evidence="1">
        <name>Mg(2+)</name>
        <dbReference type="ChEBI" id="CHEBI:18420"/>
    </cofactor>
</comment>
<dbReference type="RefSeq" id="WP_091682074.1">
    <property type="nucleotide sequence ID" value="NZ_FOSN01000008.1"/>
</dbReference>
<evidence type="ECO:0000256" key="1">
    <source>
        <dbReference type="ARBA" id="ARBA00001946"/>
    </source>
</evidence>
<accession>A0A1I3ZRK7</accession>
<dbReference type="Proteomes" id="UP000198755">
    <property type="component" value="Unassembled WGS sequence"/>
</dbReference>
<evidence type="ECO:0000313" key="5">
    <source>
        <dbReference type="EMBL" id="SFK46607.1"/>
    </source>
</evidence>
<dbReference type="GO" id="GO:0016787">
    <property type="term" value="F:hydrolase activity"/>
    <property type="evidence" value="ECO:0007669"/>
    <property type="project" value="UniProtKB-KW"/>
</dbReference>
<dbReference type="SUPFAM" id="SSF55811">
    <property type="entry name" value="Nudix"/>
    <property type="match status" value="1"/>
</dbReference>
<dbReference type="AlphaFoldDB" id="A0A1I3ZRK7"/>
<dbReference type="InterPro" id="IPR000086">
    <property type="entry name" value="NUDIX_hydrolase_dom"/>
</dbReference>
<dbReference type="PANTHER" id="PTHR43736:SF1">
    <property type="entry name" value="DIHYDRONEOPTERIN TRIPHOSPHATE DIPHOSPHATASE"/>
    <property type="match status" value="1"/>
</dbReference>